<keyword evidence="7" id="KW-1185">Reference proteome</keyword>
<dbReference type="RefSeq" id="WP_358142143.1">
    <property type="nucleotide sequence ID" value="NZ_JBFALK010000038.1"/>
</dbReference>
<dbReference type="InterPro" id="IPR036322">
    <property type="entry name" value="WD40_repeat_dom_sf"/>
</dbReference>
<dbReference type="Proteomes" id="UP001551675">
    <property type="component" value="Unassembled WGS sequence"/>
</dbReference>
<dbReference type="Gene3D" id="2.130.10.10">
    <property type="entry name" value="YVTN repeat-like/Quinoprotein amine dehydrogenase"/>
    <property type="match status" value="3"/>
</dbReference>
<evidence type="ECO:0000256" key="2">
    <source>
        <dbReference type="ARBA" id="ARBA00022737"/>
    </source>
</evidence>
<dbReference type="InterPro" id="IPR019775">
    <property type="entry name" value="WD40_repeat_CS"/>
</dbReference>
<dbReference type="InterPro" id="IPR027417">
    <property type="entry name" value="P-loop_NTPase"/>
</dbReference>
<evidence type="ECO:0000313" key="6">
    <source>
        <dbReference type="EMBL" id="MEV0974958.1"/>
    </source>
</evidence>
<feature type="repeat" description="WD" evidence="3">
    <location>
        <begin position="633"/>
        <end position="674"/>
    </location>
</feature>
<keyword evidence="2" id="KW-0677">Repeat</keyword>
<feature type="domain" description="Novel STAND NTPase 1" evidence="5">
    <location>
        <begin position="19"/>
        <end position="412"/>
    </location>
</feature>
<feature type="region of interest" description="Disordered" evidence="4">
    <location>
        <begin position="926"/>
        <end position="989"/>
    </location>
</feature>
<gene>
    <name evidence="6" type="ORF">AB0I59_40755</name>
</gene>
<evidence type="ECO:0000256" key="4">
    <source>
        <dbReference type="SAM" id="MobiDB-lite"/>
    </source>
</evidence>
<accession>A0ABV3GTK0</accession>
<dbReference type="PROSITE" id="PS50082">
    <property type="entry name" value="WD_REPEATS_2"/>
    <property type="match status" value="4"/>
</dbReference>
<dbReference type="InterPro" id="IPR015943">
    <property type="entry name" value="WD40/YVTN_repeat-like_dom_sf"/>
</dbReference>
<sequence>MSAAGSSGRRTSITPPGRTEDFPFFHGRERVSEQLVEAVAARMTGSGLLLLAGASGAGKTSLLRAGLLPCLSAGHEKLPQAVRWPRAILTPTASPLTELIAHLTVAFGPESAAPLERVVDEPHLAHEIVYRLLLVHARGGAPGRLLLIVDQFEEIFTIAAGRSPEQVSVFLEILRAITEKPVGSDDRPPAIVVLGLRADYWAHCTPYDLLNEAQNSRSFTLGGMKDTERLQAVMGPARLAGLELEGGLADMITADLGSRSDDTGVLPLLSQAMLMTWRRREGDRLTRRGYVAAGGIENAVRTAAEEVYHALPPAQQELVPTLFQCLTQITPDGGHVRRAVRVNDAESRAVLERFAAMRLIVLGRDSAEISHDVLLTAWPRLRGWLNGDEAERLLIAELHQEAESWKRNGRRRDSLYSRRRIRSVRKTVARWKAGDRDRYPPLEPVAEAFLTASAQKVRRKGLAWLAATVALVTIAGVTWMSTSNERALAEARSLSATVMNRSHAVRQSDPFMSGLLAAAAWQIWHSGEARQGMLDFLATTAQTVMPVSTAGGISPDGDVIVTIGTGDTIEVWDVKSRRRVGTLPDSHTGSIFGTLFSPDGKILASVGQDHTVRLWDVASRKPVNAPIMPVPDVSDPNGRVDTVGFSPDGEVIAVATLDERIRFYDVVTGKPAGSPMRRPPDTSQMAFGPDGRTIFTVQDETMRVWDRVTGQRLSDLPVKVDFLGLHGGILLTYHDGEVRLWQASSLRSMGDPIRTGKIEKFAVNPNGSTLATAVDRSVQYWDVKTGRRTGTTVTGHTDDIVAMSFTSDGARLWTTSHDGTGRLWNTTTLARIGDPITLSKAGTSSDRYAKVLSFGSDGSALTVAIDDVLQQWTTDGRRGQTLPAGALAVSPDGRTVAVAQDGKLVLRDRATGRRVGASLRREYAADRVQPGLALGRDRRKERHPGMGPGHRPPPQPRHDRSWRGPHGTRPRQQRHHRPHRRHRGHGFQP</sequence>
<evidence type="ECO:0000259" key="5">
    <source>
        <dbReference type="Pfam" id="PF20703"/>
    </source>
</evidence>
<keyword evidence="1 3" id="KW-0853">WD repeat</keyword>
<dbReference type="SMART" id="SM00320">
    <property type="entry name" value="WD40"/>
    <property type="match status" value="7"/>
</dbReference>
<feature type="compositionally biased region" description="Basic residues" evidence="4">
    <location>
        <begin position="966"/>
        <end position="989"/>
    </location>
</feature>
<feature type="repeat" description="WD" evidence="3">
    <location>
        <begin position="584"/>
        <end position="625"/>
    </location>
</feature>
<dbReference type="Pfam" id="PF00400">
    <property type="entry name" value="WD40"/>
    <property type="match status" value="2"/>
</dbReference>
<dbReference type="InterPro" id="IPR001680">
    <property type="entry name" value="WD40_rpt"/>
</dbReference>
<feature type="repeat" description="WD" evidence="3">
    <location>
        <begin position="793"/>
        <end position="834"/>
    </location>
</feature>
<organism evidence="6 7">
    <name type="scientific">Microtetraspora glauca</name>
    <dbReference type="NCBI Taxonomy" id="1996"/>
    <lineage>
        <taxon>Bacteria</taxon>
        <taxon>Bacillati</taxon>
        <taxon>Actinomycetota</taxon>
        <taxon>Actinomycetes</taxon>
        <taxon>Streptosporangiales</taxon>
        <taxon>Streptosporangiaceae</taxon>
        <taxon>Microtetraspora</taxon>
    </lineage>
</organism>
<dbReference type="PANTHER" id="PTHR19848:SF8">
    <property type="entry name" value="F-BOX AND WD REPEAT DOMAIN CONTAINING 7"/>
    <property type="match status" value="1"/>
</dbReference>
<comment type="caution">
    <text evidence="6">The sequence shown here is derived from an EMBL/GenBank/DDBJ whole genome shotgun (WGS) entry which is preliminary data.</text>
</comment>
<dbReference type="Pfam" id="PF20703">
    <property type="entry name" value="nSTAND1"/>
    <property type="match status" value="1"/>
</dbReference>
<evidence type="ECO:0000256" key="1">
    <source>
        <dbReference type="ARBA" id="ARBA00022574"/>
    </source>
</evidence>
<dbReference type="PROSITE" id="PS00678">
    <property type="entry name" value="WD_REPEATS_1"/>
    <property type="match status" value="1"/>
</dbReference>
<feature type="region of interest" description="Disordered" evidence="4">
    <location>
        <begin position="1"/>
        <end position="23"/>
    </location>
</feature>
<dbReference type="SUPFAM" id="SSF50978">
    <property type="entry name" value="WD40 repeat-like"/>
    <property type="match status" value="1"/>
</dbReference>
<dbReference type="EMBL" id="JBFALK010000038">
    <property type="protein sequence ID" value="MEV0974958.1"/>
    <property type="molecule type" value="Genomic_DNA"/>
</dbReference>
<dbReference type="SUPFAM" id="SSF52540">
    <property type="entry name" value="P-loop containing nucleoside triphosphate hydrolases"/>
    <property type="match status" value="1"/>
</dbReference>
<evidence type="ECO:0000313" key="7">
    <source>
        <dbReference type="Proteomes" id="UP001551675"/>
    </source>
</evidence>
<name>A0ABV3GTK0_MICGL</name>
<dbReference type="PROSITE" id="PS50294">
    <property type="entry name" value="WD_REPEATS_REGION"/>
    <property type="match status" value="2"/>
</dbReference>
<proteinExistence type="predicted"/>
<dbReference type="PANTHER" id="PTHR19848">
    <property type="entry name" value="WD40 REPEAT PROTEIN"/>
    <property type="match status" value="1"/>
</dbReference>
<evidence type="ECO:0000256" key="3">
    <source>
        <dbReference type="PROSITE-ProRule" id="PRU00221"/>
    </source>
</evidence>
<feature type="repeat" description="WD" evidence="3">
    <location>
        <begin position="554"/>
        <end position="582"/>
    </location>
</feature>
<protein>
    <submittedName>
        <fullName evidence="6">AAA family ATPase</fullName>
    </submittedName>
</protein>
<feature type="compositionally biased region" description="Polar residues" evidence="4">
    <location>
        <begin position="1"/>
        <end position="14"/>
    </location>
</feature>
<dbReference type="InterPro" id="IPR049052">
    <property type="entry name" value="nSTAND1"/>
</dbReference>
<reference evidence="6 7" key="1">
    <citation type="submission" date="2024-06" db="EMBL/GenBank/DDBJ databases">
        <title>The Natural Products Discovery Center: Release of the First 8490 Sequenced Strains for Exploring Actinobacteria Biosynthetic Diversity.</title>
        <authorList>
            <person name="Kalkreuter E."/>
            <person name="Kautsar S.A."/>
            <person name="Yang D."/>
            <person name="Bader C.D."/>
            <person name="Teijaro C.N."/>
            <person name="Fluegel L."/>
            <person name="Davis C.M."/>
            <person name="Simpson J.R."/>
            <person name="Lauterbach L."/>
            <person name="Steele A.D."/>
            <person name="Gui C."/>
            <person name="Meng S."/>
            <person name="Li G."/>
            <person name="Viehrig K."/>
            <person name="Ye F."/>
            <person name="Su P."/>
            <person name="Kiefer A.F."/>
            <person name="Nichols A."/>
            <person name="Cepeda A.J."/>
            <person name="Yan W."/>
            <person name="Fan B."/>
            <person name="Jiang Y."/>
            <person name="Adhikari A."/>
            <person name="Zheng C.-J."/>
            <person name="Schuster L."/>
            <person name="Cowan T.M."/>
            <person name="Smanski M.J."/>
            <person name="Chevrette M.G."/>
            <person name="De Carvalho L.P.S."/>
            <person name="Shen B."/>
        </authorList>
    </citation>
    <scope>NUCLEOTIDE SEQUENCE [LARGE SCALE GENOMIC DNA]</scope>
    <source>
        <strain evidence="6 7">NPDC050100</strain>
    </source>
</reference>